<evidence type="ECO:0000313" key="2">
    <source>
        <dbReference type="EMBL" id="VVC34919.1"/>
    </source>
</evidence>
<dbReference type="Proteomes" id="UP000325440">
    <property type="component" value="Unassembled WGS sequence"/>
</dbReference>
<dbReference type="GO" id="GO:0042799">
    <property type="term" value="F:histone H4K20 methyltransferase activity"/>
    <property type="evidence" value="ECO:0007669"/>
    <property type="project" value="TreeGrafter"/>
</dbReference>
<dbReference type="OrthoDB" id="6616761at2759"/>
<dbReference type="SUPFAM" id="SSF82199">
    <property type="entry name" value="SET domain"/>
    <property type="match status" value="1"/>
</dbReference>
<dbReference type="Gene3D" id="2.170.270.10">
    <property type="entry name" value="SET domain"/>
    <property type="match status" value="1"/>
</dbReference>
<sequence>MAPYGMRYELSERFPNEKGYGVKVVCAKRINKKQEIKALAGQCYDIEQSDTRPGVNDFSLLYSNRTQKQQMMYLGPAAYVNHDCESNCSWSTFISKSYVHLVSNKNINPGEELTTYYGDNFFGENNCLLELMDIHQTKQTSSNSTSDSDSDSTDTDGVLNFFNFLHLTFNSSTDEDTLKYKSDKSNEYFQLLVSSSPISPQPIQLQMQLLSQNI</sequence>
<gene>
    <name evidence="2" type="ORF">CINCED_3A002468</name>
</gene>
<dbReference type="InterPro" id="IPR046341">
    <property type="entry name" value="SET_dom_sf"/>
</dbReference>
<dbReference type="AlphaFoldDB" id="A0A5E4MTJ1"/>
<dbReference type="InterPro" id="IPR039977">
    <property type="entry name" value="Suv4-20/Set9"/>
</dbReference>
<dbReference type="InterPro" id="IPR001214">
    <property type="entry name" value="SET_dom"/>
</dbReference>
<organism evidence="2 3">
    <name type="scientific">Cinara cedri</name>
    <dbReference type="NCBI Taxonomy" id="506608"/>
    <lineage>
        <taxon>Eukaryota</taxon>
        <taxon>Metazoa</taxon>
        <taxon>Ecdysozoa</taxon>
        <taxon>Arthropoda</taxon>
        <taxon>Hexapoda</taxon>
        <taxon>Insecta</taxon>
        <taxon>Pterygota</taxon>
        <taxon>Neoptera</taxon>
        <taxon>Paraneoptera</taxon>
        <taxon>Hemiptera</taxon>
        <taxon>Sternorrhyncha</taxon>
        <taxon>Aphidomorpha</taxon>
        <taxon>Aphidoidea</taxon>
        <taxon>Aphididae</taxon>
        <taxon>Lachninae</taxon>
        <taxon>Cinara</taxon>
    </lineage>
</organism>
<dbReference type="Pfam" id="PF00856">
    <property type="entry name" value="SET"/>
    <property type="match status" value="1"/>
</dbReference>
<dbReference type="EMBL" id="CABPRJ010001026">
    <property type="protein sequence ID" value="VVC34919.1"/>
    <property type="molecule type" value="Genomic_DNA"/>
</dbReference>
<proteinExistence type="predicted"/>
<reference evidence="2 3" key="1">
    <citation type="submission" date="2019-08" db="EMBL/GenBank/DDBJ databases">
        <authorList>
            <person name="Alioto T."/>
            <person name="Alioto T."/>
            <person name="Gomez Garrido J."/>
        </authorList>
    </citation>
    <scope>NUCLEOTIDE SEQUENCE [LARGE SCALE GENOMIC DNA]</scope>
</reference>
<dbReference type="PANTHER" id="PTHR12977">
    <property type="entry name" value="SUPPRESSOR OF VARIEGATION 4-20-RELATED"/>
    <property type="match status" value="1"/>
</dbReference>
<dbReference type="PROSITE" id="PS50280">
    <property type="entry name" value="SET"/>
    <property type="match status" value="1"/>
</dbReference>
<protein>
    <submittedName>
        <fullName evidence="2">SET domain</fullName>
    </submittedName>
</protein>
<dbReference type="PANTHER" id="PTHR12977:SF4">
    <property type="entry name" value="HISTONE-LYSINE N-METHYLTRANSFERASE KMT5B"/>
    <property type="match status" value="1"/>
</dbReference>
<feature type="domain" description="SET" evidence="1">
    <location>
        <begin position="6"/>
        <end position="118"/>
    </location>
</feature>
<keyword evidence="3" id="KW-1185">Reference proteome</keyword>
<evidence type="ECO:0000313" key="3">
    <source>
        <dbReference type="Proteomes" id="UP000325440"/>
    </source>
</evidence>
<dbReference type="GO" id="GO:0005634">
    <property type="term" value="C:nucleus"/>
    <property type="evidence" value="ECO:0007669"/>
    <property type="project" value="TreeGrafter"/>
</dbReference>
<name>A0A5E4MTJ1_9HEMI</name>
<dbReference type="SMART" id="SM00317">
    <property type="entry name" value="SET"/>
    <property type="match status" value="1"/>
</dbReference>
<evidence type="ECO:0000259" key="1">
    <source>
        <dbReference type="PROSITE" id="PS50280"/>
    </source>
</evidence>
<accession>A0A5E4MTJ1</accession>